<gene>
    <name evidence="2" type="ORF">MDUV_36970</name>
</gene>
<dbReference type="Proteomes" id="UP000467006">
    <property type="component" value="Chromosome"/>
</dbReference>
<evidence type="ECO:0000313" key="3">
    <source>
        <dbReference type="Proteomes" id="UP000467006"/>
    </source>
</evidence>
<proteinExistence type="predicted"/>
<feature type="region of interest" description="Disordered" evidence="1">
    <location>
        <begin position="178"/>
        <end position="222"/>
    </location>
</feature>
<evidence type="ECO:0000313" key="2">
    <source>
        <dbReference type="EMBL" id="BBX18837.1"/>
    </source>
</evidence>
<dbReference type="EMBL" id="AP022563">
    <property type="protein sequence ID" value="BBX18837.1"/>
    <property type="molecule type" value="Genomic_DNA"/>
</dbReference>
<evidence type="ECO:0000256" key="1">
    <source>
        <dbReference type="SAM" id="MobiDB-lite"/>
    </source>
</evidence>
<dbReference type="AlphaFoldDB" id="A0A7I7K431"/>
<name>A0A7I7K431_9MYCO</name>
<sequence length="235" mass="24485">MTPARLRLRRRLVLGSALPALVVVVVAAKLISVVLAGGSAQRDFAAGRADAMAADVAVLQVLDLVEPNTTAFAAGSLAVLEQRLDAADQHFSEALAGLQHPESCAVRINLTLVRERRGDIDAWEARRDAARARYESALAVIGAAPPQCFAGNDDPDPQRRAVRADAAARIEAKIRGLGTVAPLPPPSPPPPAASAPAPPAGAPDAPDDPQQRLLDPDGADPLDTLRRLLRDAAGS</sequence>
<keyword evidence="3" id="KW-1185">Reference proteome</keyword>
<reference evidence="2 3" key="1">
    <citation type="journal article" date="2019" name="Emerg. Microbes Infect.">
        <title>Comprehensive subspecies identification of 175 nontuberculous mycobacteria species based on 7547 genomic profiles.</title>
        <authorList>
            <person name="Matsumoto Y."/>
            <person name="Kinjo T."/>
            <person name="Motooka D."/>
            <person name="Nabeya D."/>
            <person name="Jung N."/>
            <person name="Uechi K."/>
            <person name="Horii T."/>
            <person name="Iida T."/>
            <person name="Fujita J."/>
            <person name="Nakamura S."/>
        </authorList>
    </citation>
    <scope>NUCLEOTIDE SEQUENCE [LARGE SCALE GENOMIC DNA]</scope>
    <source>
        <strain evidence="2 3">JCM 6396</strain>
    </source>
</reference>
<organism evidence="2 3">
    <name type="scientific">Mycolicibacterium duvalii</name>
    <dbReference type="NCBI Taxonomy" id="39688"/>
    <lineage>
        <taxon>Bacteria</taxon>
        <taxon>Bacillati</taxon>
        <taxon>Actinomycetota</taxon>
        <taxon>Actinomycetes</taxon>
        <taxon>Mycobacteriales</taxon>
        <taxon>Mycobacteriaceae</taxon>
        <taxon>Mycolicibacterium</taxon>
    </lineage>
</organism>
<protein>
    <submittedName>
        <fullName evidence="2">Uncharacterized protein</fullName>
    </submittedName>
</protein>
<dbReference type="RefSeq" id="WP_163722246.1">
    <property type="nucleotide sequence ID" value="NZ_AP022563.1"/>
</dbReference>
<dbReference type="KEGG" id="mdu:MDUV_36970"/>
<feature type="compositionally biased region" description="Pro residues" evidence="1">
    <location>
        <begin position="182"/>
        <end position="201"/>
    </location>
</feature>
<accession>A0A7I7K431</accession>